<feature type="chain" id="PRO_5040245436" description="Apple domain-containing protein" evidence="2">
    <location>
        <begin position="23"/>
        <end position="764"/>
    </location>
</feature>
<proteinExistence type="predicted"/>
<evidence type="ECO:0000313" key="4">
    <source>
        <dbReference type="EMBL" id="CAG1978498.1"/>
    </source>
</evidence>
<feature type="compositionally biased region" description="Low complexity" evidence="1">
    <location>
        <begin position="284"/>
        <end position="370"/>
    </location>
</feature>
<evidence type="ECO:0000256" key="1">
    <source>
        <dbReference type="SAM" id="MobiDB-lite"/>
    </source>
</evidence>
<feature type="region of interest" description="Disordered" evidence="1">
    <location>
        <begin position="264"/>
        <end position="411"/>
    </location>
</feature>
<feature type="compositionally biased region" description="Polar residues" evidence="1">
    <location>
        <begin position="625"/>
        <end position="635"/>
    </location>
</feature>
<gene>
    <name evidence="4" type="ORF">MDCFG202_LOCUS170839</name>
</gene>
<reference evidence="4" key="1">
    <citation type="submission" date="2021-03" db="EMBL/GenBank/DDBJ databases">
        <authorList>
            <person name="Alouane T."/>
            <person name="Langin T."/>
            <person name="Bonhomme L."/>
        </authorList>
    </citation>
    <scope>NUCLEOTIDE SEQUENCE</scope>
    <source>
        <strain evidence="4">MDC_Fg202</strain>
    </source>
</reference>
<protein>
    <recommendedName>
        <fullName evidence="3">Apple domain-containing protein</fullName>
    </recommendedName>
</protein>
<comment type="caution">
    <text evidence="4">The sequence shown here is derived from an EMBL/GenBank/DDBJ whole genome shotgun (WGS) entry which is preliminary data.</text>
</comment>
<organism evidence="4 5">
    <name type="scientific">Gibberella zeae</name>
    <name type="common">Wheat head blight fungus</name>
    <name type="synonym">Fusarium graminearum</name>
    <dbReference type="NCBI Taxonomy" id="5518"/>
    <lineage>
        <taxon>Eukaryota</taxon>
        <taxon>Fungi</taxon>
        <taxon>Dikarya</taxon>
        <taxon>Ascomycota</taxon>
        <taxon>Pezizomycotina</taxon>
        <taxon>Sordariomycetes</taxon>
        <taxon>Hypocreomycetidae</taxon>
        <taxon>Hypocreales</taxon>
        <taxon>Nectriaceae</taxon>
        <taxon>Fusarium</taxon>
    </lineage>
</organism>
<dbReference type="InterPro" id="IPR003609">
    <property type="entry name" value="Pan_app"/>
</dbReference>
<feature type="region of interest" description="Disordered" evidence="1">
    <location>
        <begin position="595"/>
        <end position="730"/>
    </location>
</feature>
<dbReference type="Pfam" id="PF00024">
    <property type="entry name" value="PAN_1"/>
    <property type="match status" value="2"/>
</dbReference>
<sequence>MRLQQISWVCWALCSYAGLALAVGCNQLSNPYSVPGYDSQFELVCNSYSTGGDQIGSSFEVIDLETCISLCADTRGCKIALFDKSQYLCYLLDATDGPAPNNLYDMAALLTIPTTTAMPSTTSVATTTSLATTTQSAGPAQTPCSQLDNPTYIDGVKFSILCGSQSTGGNQIDFSNRLRSLPECMAFCAENLACRAVTFDNTWQECALYDGFNGFINDVDRDMAVVASRPVMTTTEDPASLSTTTSSDASISTSEFTTSTLYTAASASTSDSPETTSLFPSSGFTSETTLPTFTTTSDVTDTTVQSTTESTSLSTESTTTSLAAISLSTALSQSESSETVSESTPDIISSSTSAGESSSVESSTIATTESFLHTEISTTETLTTGTPTTETLTTGTPSTEMSAIEESTTTTSATTMGTTQVTGSQIYESTSELSSLLHYSQTALPYSLSSFTTINLGSKTLSASDSTVIKTASEHYLPTSILTPTAIHTTYPIVTAGHAYTKTMFAETVTTVTYTTIDPSNTTALITTCAPITLLYSPCGCKHQVYPSVDMTTVACTHGGDIITLTVPKAAYETGNGGNTHPIVQYPPGWTGGYQTDAAGDGYPVVQPTAGSQVVSKPGLKNDPSKSLTRPTGSQEDSHPSYKVYQPAIPTSTGGSNGDTSPGQGNTQPSAPAQGSPKSNSNTPTKPSKPSSPESLTTETSTIRPPQLETSAVPSQPSPSDHSQVPSEPKVAPYATPVAVSGAHSHELSLWITMGAMLGAALLL</sequence>
<dbReference type="PROSITE" id="PS51257">
    <property type="entry name" value="PROKAR_LIPOPROTEIN"/>
    <property type="match status" value="1"/>
</dbReference>
<dbReference type="Proteomes" id="UP000746612">
    <property type="component" value="Unassembled WGS sequence"/>
</dbReference>
<evidence type="ECO:0000259" key="3">
    <source>
        <dbReference type="PROSITE" id="PS50948"/>
    </source>
</evidence>
<dbReference type="EMBL" id="CAJPIJ010000108">
    <property type="protein sequence ID" value="CAG1978498.1"/>
    <property type="molecule type" value="Genomic_DNA"/>
</dbReference>
<dbReference type="AlphaFoldDB" id="A0A9N8NHI0"/>
<dbReference type="Gene3D" id="3.50.4.10">
    <property type="entry name" value="Hepatocyte Growth Factor"/>
    <property type="match status" value="1"/>
</dbReference>
<evidence type="ECO:0000313" key="5">
    <source>
        <dbReference type="Proteomes" id="UP000746612"/>
    </source>
</evidence>
<accession>A0A9N8NHI0</accession>
<name>A0A9N8NHI0_GIBZA</name>
<feature type="compositionally biased region" description="Low complexity" evidence="1">
    <location>
        <begin position="676"/>
        <end position="702"/>
    </location>
</feature>
<feature type="compositionally biased region" description="Low complexity" evidence="1">
    <location>
        <begin position="377"/>
        <end position="411"/>
    </location>
</feature>
<keyword evidence="2" id="KW-0732">Signal</keyword>
<feature type="compositionally biased region" description="Low complexity" evidence="1">
    <location>
        <begin position="264"/>
        <end position="277"/>
    </location>
</feature>
<evidence type="ECO:0000256" key="2">
    <source>
        <dbReference type="SAM" id="SignalP"/>
    </source>
</evidence>
<dbReference type="PROSITE" id="PS50948">
    <property type="entry name" value="PAN"/>
    <property type="match status" value="1"/>
</dbReference>
<feature type="compositionally biased region" description="Polar residues" evidence="1">
    <location>
        <begin position="708"/>
        <end position="726"/>
    </location>
</feature>
<feature type="compositionally biased region" description="Polar residues" evidence="1">
    <location>
        <begin position="649"/>
        <end position="673"/>
    </location>
</feature>
<dbReference type="SUPFAM" id="SSF57414">
    <property type="entry name" value="Hairpin loop containing domain-like"/>
    <property type="match status" value="1"/>
</dbReference>
<feature type="domain" description="Apple" evidence="3">
    <location>
        <begin position="144"/>
        <end position="232"/>
    </location>
</feature>
<feature type="signal peptide" evidence="2">
    <location>
        <begin position="1"/>
        <end position="22"/>
    </location>
</feature>